<sequence>MNNNYFVHLFETTGDLLYRVRIYDRELTKVDEIIEMDETYSMIERKLKNMDNDAWQDRAAHKLLHMKHRLVTMMEDLLFTA</sequence>
<keyword evidence="2" id="KW-1185">Reference proteome</keyword>
<comment type="caution">
    <text evidence="1">The sequence shown here is derived from an EMBL/GenBank/DDBJ whole genome shotgun (WGS) entry which is preliminary data.</text>
</comment>
<name>A0A916Z1A5_9BACL</name>
<evidence type="ECO:0000313" key="1">
    <source>
        <dbReference type="EMBL" id="GGD70751.1"/>
    </source>
</evidence>
<dbReference type="AlphaFoldDB" id="A0A916Z1A5"/>
<reference evidence="1" key="1">
    <citation type="journal article" date="2014" name="Int. J. Syst. Evol. Microbiol.">
        <title>Complete genome sequence of Corynebacterium casei LMG S-19264T (=DSM 44701T), isolated from a smear-ripened cheese.</title>
        <authorList>
            <consortium name="US DOE Joint Genome Institute (JGI-PGF)"/>
            <person name="Walter F."/>
            <person name="Albersmeier A."/>
            <person name="Kalinowski J."/>
            <person name="Ruckert C."/>
        </authorList>
    </citation>
    <scope>NUCLEOTIDE SEQUENCE</scope>
    <source>
        <strain evidence="1">CGMCC 1.15178</strain>
    </source>
</reference>
<dbReference type="EMBL" id="BMHP01000002">
    <property type="protein sequence ID" value="GGD70751.1"/>
    <property type="molecule type" value="Genomic_DNA"/>
</dbReference>
<evidence type="ECO:0000313" key="2">
    <source>
        <dbReference type="Proteomes" id="UP000612456"/>
    </source>
</evidence>
<dbReference type="Proteomes" id="UP000612456">
    <property type="component" value="Unassembled WGS sequence"/>
</dbReference>
<reference evidence="1" key="2">
    <citation type="submission" date="2020-09" db="EMBL/GenBank/DDBJ databases">
        <authorList>
            <person name="Sun Q."/>
            <person name="Zhou Y."/>
        </authorList>
    </citation>
    <scope>NUCLEOTIDE SEQUENCE</scope>
    <source>
        <strain evidence="1">CGMCC 1.15178</strain>
    </source>
</reference>
<proteinExistence type="predicted"/>
<dbReference type="RefSeq" id="WP_188992814.1">
    <property type="nucleotide sequence ID" value="NZ_BMHP01000002.1"/>
</dbReference>
<accession>A0A916Z1A5</accession>
<protein>
    <submittedName>
        <fullName evidence="1">Uncharacterized protein</fullName>
    </submittedName>
</protein>
<gene>
    <name evidence="1" type="ORF">GCM10010911_30770</name>
</gene>
<organism evidence="1 2">
    <name type="scientific">Paenibacillus nasutitermitis</name>
    <dbReference type="NCBI Taxonomy" id="1652958"/>
    <lineage>
        <taxon>Bacteria</taxon>
        <taxon>Bacillati</taxon>
        <taxon>Bacillota</taxon>
        <taxon>Bacilli</taxon>
        <taxon>Bacillales</taxon>
        <taxon>Paenibacillaceae</taxon>
        <taxon>Paenibacillus</taxon>
    </lineage>
</organism>